<reference evidence="2" key="1">
    <citation type="submission" date="2018-08" db="EMBL/GenBank/DDBJ databases">
        <title>A genome reference for cultivated species of the human gut microbiota.</title>
        <authorList>
            <person name="Zou Y."/>
            <person name="Xue W."/>
            <person name="Luo G."/>
        </authorList>
    </citation>
    <scope>NUCLEOTIDE SEQUENCE [LARGE SCALE GENOMIC DNA]</scope>
    <source>
        <strain evidence="2">AF22-10AC</strain>
    </source>
</reference>
<dbReference type="Proteomes" id="UP000285274">
    <property type="component" value="Unassembled WGS sequence"/>
</dbReference>
<keyword evidence="1" id="KW-0472">Membrane</keyword>
<name>A0A412IX10_9FIRM</name>
<evidence type="ECO:0000313" key="2">
    <source>
        <dbReference type="EMBL" id="RGS44675.1"/>
    </source>
</evidence>
<dbReference type="AlphaFoldDB" id="A0A412IX10"/>
<organism evidence="2">
    <name type="scientific">Holdemanella biformis</name>
    <dbReference type="NCBI Taxonomy" id="1735"/>
    <lineage>
        <taxon>Bacteria</taxon>
        <taxon>Bacillati</taxon>
        <taxon>Bacillota</taxon>
        <taxon>Erysipelotrichia</taxon>
        <taxon>Erysipelotrichales</taxon>
        <taxon>Erysipelotrichaceae</taxon>
        <taxon>Holdemanella</taxon>
    </lineage>
</organism>
<proteinExistence type="predicted"/>
<feature type="transmembrane region" description="Helical" evidence="1">
    <location>
        <begin position="51"/>
        <end position="71"/>
    </location>
</feature>
<protein>
    <submittedName>
        <fullName evidence="2">Uncharacterized protein</fullName>
    </submittedName>
</protein>
<gene>
    <name evidence="2" type="ORF">DWX92_10290</name>
</gene>
<feature type="transmembrane region" description="Helical" evidence="1">
    <location>
        <begin position="28"/>
        <end position="45"/>
    </location>
</feature>
<dbReference type="RefSeq" id="WP_118320540.1">
    <property type="nucleotide sequence ID" value="NZ_QRVM01000060.1"/>
</dbReference>
<accession>A0A412IX10</accession>
<sequence>MTFNTSTTIKEQVDYVKKYGLIIQFKKLTVFQYVALIALLINFICCLLYHFYFFCAYDIFLFIGLMFYLTIRIRKNIKIPDSISSSSNLNLYTTIKIEITDKEIIFILPNKTIIDNLTKYIEFIVIKNGILLITDVQNQKNVNIAYIPTKKFSSSEKKKLVKLFYDNGLKRI</sequence>
<keyword evidence="1" id="KW-0812">Transmembrane</keyword>
<evidence type="ECO:0000256" key="1">
    <source>
        <dbReference type="SAM" id="Phobius"/>
    </source>
</evidence>
<dbReference type="EMBL" id="QRVM01000060">
    <property type="protein sequence ID" value="RGS44675.1"/>
    <property type="molecule type" value="Genomic_DNA"/>
</dbReference>
<keyword evidence="1" id="KW-1133">Transmembrane helix</keyword>
<comment type="caution">
    <text evidence="2">The sequence shown here is derived from an EMBL/GenBank/DDBJ whole genome shotgun (WGS) entry which is preliminary data.</text>
</comment>